<dbReference type="GO" id="GO:0051707">
    <property type="term" value="P:response to other organism"/>
    <property type="evidence" value="ECO:0007669"/>
    <property type="project" value="UniProtKB-ARBA"/>
</dbReference>
<evidence type="ECO:0000256" key="4">
    <source>
        <dbReference type="ARBA" id="ARBA00022729"/>
    </source>
</evidence>
<dbReference type="GO" id="GO:0005524">
    <property type="term" value="F:ATP binding"/>
    <property type="evidence" value="ECO:0007669"/>
    <property type="project" value="UniProtKB-KW"/>
</dbReference>
<dbReference type="SMART" id="SM00369">
    <property type="entry name" value="LRR_TYP"/>
    <property type="match status" value="3"/>
</dbReference>
<dbReference type="InterPro" id="IPR032675">
    <property type="entry name" value="LRR_dom_sf"/>
</dbReference>
<accession>A0A9Q1M346</accession>
<keyword evidence="11" id="KW-1185">Reference proteome</keyword>
<dbReference type="PROSITE" id="PS51450">
    <property type="entry name" value="LRR"/>
    <property type="match status" value="1"/>
</dbReference>
<dbReference type="FunFam" id="3.80.10.10:FF:000269">
    <property type="entry name" value="Piriformospora indica-insensitive protein 2"/>
    <property type="match status" value="1"/>
</dbReference>
<evidence type="ECO:0000256" key="5">
    <source>
        <dbReference type="ARBA" id="ARBA00022737"/>
    </source>
</evidence>
<gene>
    <name evidence="10" type="ORF">K7X08_000230</name>
</gene>
<dbReference type="Proteomes" id="UP001152561">
    <property type="component" value="Unassembled WGS sequence"/>
</dbReference>
<dbReference type="PRINTS" id="PR00019">
    <property type="entry name" value="LEURICHRPT"/>
</dbReference>
<keyword evidence="4" id="KW-0732">Signal</keyword>
<dbReference type="EMBL" id="JAJAGQ010000010">
    <property type="protein sequence ID" value="KAJ8550860.1"/>
    <property type="molecule type" value="Genomic_DNA"/>
</dbReference>
<evidence type="ECO:0000256" key="7">
    <source>
        <dbReference type="ARBA" id="ARBA00022840"/>
    </source>
</evidence>
<keyword evidence="7" id="KW-0067">ATP-binding</keyword>
<dbReference type="SUPFAM" id="SSF52058">
    <property type="entry name" value="L domain-like"/>
    <property type="match status" value="1"/>
</dbReference>
<evidence type="ECO:0000313" key="10">
    <source>
        <dbReference type="EMBL" id="KAJ8550860.1"/>
    </source>
</evidence>
<dbReference type="GO" id="GO:0006952">
    <property type="term" value="P:defense response"/>
    <property type="evidence" value="ECO:0007669"/>
    <property type="project" value="UniProtKB-ARBA"/>
</dbReference>
<sequence length="495" mass="54624">MSDSGAPSALVDAPQTVFSMNNNRARTNPREQEAVYDIMRATGNDWATDIPDVCRGGWHGIECMPDNDNVYHVVSLSFGALSDDTAFPTCDSTHSFISPSVTKLPHLRTLFFYRCFSNNPQPIPQFLAQLGPTLHTLVLRENGFTGPIPNELGNLTCLRVLDLHKNNLNGSIPISLGRITGLRSLDLSDNKLTGSILSLTFPQINVMDLNQNHLMGSIPSTLMSCHSLIKLDLSRNSLSGPIPESIDNLKDLILMDLSYNSLTGPFPMSLKKLNFLQTLVLNGNPMDSATLPDNAFGHGFKDLMILGLSNMNLKGPIPNSLGRLPKIRVLHLDGNKLNGSIPSSFCNLNSISELRLNNNMLSGAIPLKRDMVWRMRRKMKLSNNEGLCYNKENGLGDDLQTLLDSGIGHCGDSKTVQHISTLNRGSVSLIHLEEETQLFYLVGNELAQNFECPDLIHLFEEQLHESLGYLAIESLVHHWLNSPVELLLLVALVAK</sequence>
<dbReference type="AlphaFoldDB" id="A0A9Q1M346"/>
<comment type="caution">
    <text evidence="10">The sequence shown here is derived from an EMBL/GenBank/DDBJ whole genome shotgun (WGS) entry which is preliminary data.</text>
</comment>
<keyword evidence="8" id="KW-0472">Membrane</keyword>
<dbReference type="Gene3D" id="3.80.10.10">
    <property type="entry name" value="Ribonuclease Inhibitor"/>
    <property type="match status" value="2"/>
</dbReference>
<comment type="subcellular location">
    <subcellularLocation>
        <location evidence="1">Cell membrane</location>
    </subcellularLocation>
</comment>
<dbReference type="InterPro" id="IPR001611">
    <property type="entry name" value="Leu-rich_rpt"/>
</dbReference>
<evidence type="ECO:0000256" key="2">
    <source>
        <dbReference type="ARBA" id="ARBA00022475"/>
    </source>
</evidence>
<evidence type="ECO:0000256" key="8">
    <source>
        <dbReference type="ARBA" id="ARBA00023136"/>
    </source>
</evidence>
<organism evidence="10 11">
    <name type="scientific">Anisodus acutangulus</name>
    <dbReference type="NCBI Taxonomy" id="402998"/>
    <lineage>
        <taxon>Eukaryota</taxon>
        <taxon>Viridiplantae</taxon>
        <taxon>Streptophyta</taxon>
        <taxon>Embryophyta</taxon>
        <taxon>Tracheophyta</taxon>
        <taxon>Spermatophyta</taxon>
        <taxon>Magnoliopsida</taxon>
        <taxon>eudicotyledons</taxon>
        <taxon>Gunneridae</taxon>
        <taxon>Pentapetalae</taxon>
        <taxon>asterids</taxon>
        <taxon>lamiids</taxon>
        <taxon>Solanales</taxon>
        <taxon>Solanaceae</taxon>
        <taxon>Solanoideae</taxon>
        <taxon>Hyoscyameae</taxon>
        <taxon>Anisodus</taxon>
    </lineage>
</organism>
<protein>
    <submittedName>
        <fullName evidence="10">Uncharacterized protein</fullName>
    </submittedName>
</protein>
<evidence type="ECO:0000256" key="3">
    <source>
        <dbReference type="ARBA" id="ARBA00022614"/>
    </source>
</evidence>
<keyword evidence="9" id="KW-0325">Glycoprotein</keyword>
<dbReference type="FunFam" id="3.80.10.10:FF:000383">
    <property type="entry name" value="Leucine-rich repeat receptor protein kinase EMS1"/>
    <property type="match status" value="1"/>
</dbReference>
<dbReference type="Pfam" id="PF13855">
    <property type="entry name" value="LRR_8"/>
    <property type="match status" value="1"/>
</dbReference>
<keyword evidence="2" id="KW-1003">Cell membrane</keyword>
<keyword evidence="5" id="KW-0677">Repeat</keyword>
<reference evidence="11" key="1">
    <citation type="journal article" date="2023" name="Proc. Natl. Acad. Sci. U.S.A.">
        <title>Genomic and structural basis for evolution of tropane alkaloid biosynthesis.</title>
        <authorList>
            <person name="Wanga Y.-J."/>
            <person name="Taina T."/>
            <person name="Yua J.-Y."/>
            <person name="Lia J."/>
            <person name="Xua B."/>
            <person name="Chenc J."/>
            <person name="D'Auriad J.C."/>
            <person name="Huanga J.-P."/>
            <person name="Huanga S.-X."/>
        </authorList>
    </citation>
    <scope>NUCLEOTIDE SEQUENCE [LARGE SCALE GENOMIC DNA]</scope>
    <source>
        <strain evidence="11">cv. KIB-2019</strain>
    </source>
</reference>
<keyword evidence="3" id="KW-0433">Leucine-rich repeat</keyword>
<evidence type="ECO:0000256" key="1">
    <source>
        <dbReference type="ARBA" id="ARBA00004236"/>
    </source>
</evidence>
<dbReference type="InterPro" id="IPR050647">
    <property type="entry name" value="Plant_LRR-RLKs"/>
</dbReference>
<dbReference type="InterPro" id="IPR003591">
    <property type="entry name" value="Leu-rich_rpt_typical-subtyp"/>
</dbReference>
<keyword evidence="6" id="KW-0547">Nucleotide-binding</keyword>
<dbReference type="OrthoDB" id="676979at2759"/>
<proteinExistence type="predicted"/>
<dbReference type="PANTHER" id="PTHR48056:SF81">
    <property type="entry name" value="RECEPTOR PROTEIN-TYROSINE KINASE CEPR1"/>
    <property type="match status" value="1"/>
</dbReference>
<evidence type="ECO:0000256" key="6">
    <source>
        <dbReference type="ARBA" id="ARBA00022741"/>
    </source>
</evidence>
<dbReference type="PANTHER" id="PTHR48056">
    <property type="entry name" value="LRR RECEPTOR-LIKE SERINE/THREONINE-PROTEIN KINASE-RELATED"/>
    <property type="match status" value="1"/>
</dbReference>
<name>A0A9Q1M346_9SOLA</name>
<dbReference type="GO" id="GO:0005886">
    <property type="term" value="C:plasma membrane"/>
    <property type="evidence" value="ECO:0007669"/>
    <property type="project" value="UniProtKB-SubCell"/>
</dbReference>
<evidence type="ECO:0000313" key="11">
    <source>
        <dbReference type="Proteomes" id="UP001152561"/>
    </source>
</evidence>
<evidence type="ECO:0000256" key="9">
    <source>
        <dbReference type="ARBA" id="ARBA00023180"/>
    </source>
</evidence>
<dbReference type="Pfam" id="PF00560">
    <property type="entry name" value="LRR_1"/>
    <property type="match status" value="3"/>
</dbReference>